<dbReference type="OrthoDB" id="9803573at2"/>
<comment type="subcellular location">
    <subcellularLocation>
        <location evidence="10">Cytoplasm</location>
    </subcellularLocation>
</comment>
<keyword evidence="9 10" id="KW-0100">Branched-chain amino acid biosynthesis</keyword>
<dbReference type="Pfam" id="PF00682">
    <property type="entry name" value="HMGL-like"/>
    <property type="match status" value="1"/>
</dbReference>
<evidence type="ECO:0000256" key="6">
    <source>
        <dbReference type="ARBA" id="ARBA00022605"/>
    </source>
</evidence>
<dbReference type="PANTHER" id="PTHR46911">
    <property type="match status" value="1"/>
</dbReference>
<dbReference type="GO" id="GO:0003985">
    <property type="term" value="F:acetyl-CoA C-acetyltransferase activity"/>
    <property type="evidence" value="ECO:0007669"/>
    <property type="project" value="UniProtKB-UniRule"/>
</dbReference>
<dbReference type="InterPro" id="IPR005668">
    <property type="entry name" value="IPM_Synthase"/>
</dbReference>
<dbReference type="Pfam" id="PF08502">
    <property type="entry name" value="LeuA_dimer"/>
    <property type="match status" value="1"/>
</dbReference>
<dbReference type="GO" id="GO:0000287">
    <property type="term" value="F:magnesium ion binding"/>
    <property type="evidence" value="ECO:0007669"/>
    <property type="project" value="UniProtKB-UniRule"/>
</dbReference>
<evidence type="ECO:0000256" key="5">
    <source>
        <dbReference type="ARBA" id="ARBA00022430"/>
    </source>
</evidence>
<dbReference type="NCBIfam" id="TIGR00970">
    <property type="entry name" value="leuA_yeast"/>
    <property type="match status" value="1"/>
</dbReference>
<comment type="similarity">
    <text evidence="3 10">Belongs to the alpha-IPM synthase/homocitrate synthase family. LeuA type 2 subfamily.</text>
</comment>
<gene>
    <name evidence="10" type="primary">leuA</name>
    <name evidence="12" type="ORF">REIFOR_03318</name>
</gene>
<dbReference type="Proteomes" id="UP000229757">
    <property type="component" value="Chromosome"/>
</dbReference>
<evidence type="ECO:0000256" key="1">
    <source>
        <dbReference type="ARBA" id="ARBA00000064"/>
    </source>
</evidence>
<keyword evidence="12" id="KW-0012">Acyltransferase</keyword>
<evidence type="ECO:0000256" key="7">
    <source>
        <dbReference type="ARBA" id="ARBA00022679"/>
    </source>
</evidence>
<keyword evidence="8 10" id="KW-0479">Metal-binding</keyword>
<evidence type="ECO:0000313" key="13">
    <source>
        <dbReference type="Proteomes" id="UP000229757"/>
    </source>
</evidence>
<comment type="catalytic activity">
    <reaction evidence="1 10">
        <text>3-methyl-2-oxobutanoate + acetyl-CoA + H2O = (2S)-2-isopropylmalate + CoA + H(+)</text>
        <dbReference type="Rhea" id="RHEA:21524"/>
        <dbReference type="ChEBI" id="CHEBI:1178"/>
        <dbReference type="ChEBI" id="CHEBI:11851"/>
        <dbReference type="ChEBI" id="CHEBI:15377"/>
        <dbReference type="ChEBI" id="CHEBI:15378"/>
        <dbReference type="ChEBI" id="CHEBI:57287"/>
        <dbReference type="ChEBI" id="CHEBI:57288"/>
        <dbReference type="EC" id="2.3.3.13"/>
    </reaction>
</comment>
<comment type="function">
    <text evidence="10">Catalyzes the condensation of the acetyl group of acetyl-CoA with 3-methyl-2-oxobutanoate (2-ketoisovalerate) to form 3-carboxy-3-hydroxy-4-methylpentanoate (2-isopropylmalate).</text>
</comment>
<feature type="region of interest" description="Regulatory domain" evidence="10">
    <location>
        <begin position="457"/>
        <end position="578"/>
    </location>
</feature>
<dbReference type="RefSeq" id="WP_100258611.1">
    <property type="nucleotide sequence ID" value="NZ_CP011797.1"/>
</dbReference>
<keyword evidence="13" id="KW-1185">Reference proteome</keyword>
<dbReference type="SUPFAM" id="SSF89000">
    <property type="entry name" value="post-HMGL domain-like"/>
    <property type="match status" value="1"/>
</dbReference>
<dbReference type="InterPro" id="IPR013709">
    <property type="entry name" value="2-isopropylmalate_synth_dimer"/>
</dbReference>
<dbReference type="GO" id="GO:0005737">
    <property type="term" value="C:cytoplasm"/>
    <property type="evidence" value="ECO:0007669"/>
    <property type="project" value="UniProtKB-SubCell"/>
</dbReference>
<dbReference type="SUPFAM" id="SSF51569">
    <property type="entry name" value="Aldolase"/>
    <property type="match status" value="1"/>
</dbReference>
<dbReference type="CDD" id="cd07942">
    <property type="entry name" value="DRE_TIM_LeuA"/>
    <property type="match status" value="1"/>
</dbReference>
<keyword evidence="7 10" id="KW-0808">Transferase</keyword>
<keyword evidence="6 10" id="KW-0028">Amino-acid biosynthesis</keyword>
<dbReference type="SUPFAM" id="SSF110921">
    <property type="entry name" value="2-isopropylmalate synthase LeuA, allosteric (dimerisation) domain"/>
    <property type="match status" value="1"/>
</dbReference>
<keyword evidence="10" id="KW-0963">Cytoplasm</keyword>
<evidence type="ECO:0000256" key="4">
    <source>
        <dbReference type="ARBA" id="ARBA00012973"/>
    </source>
</evidence>
<accession>A0A2K8KY27</accession>
<reference evidence="12 13" key="1">
    <citation type="journal article" date="2017" name="Environ. Microbiol.">
        <title>Genomic and physiological analyses of 'Reinekea forsetii' reveal a versatile opportunistic lifestyle during spring algae blooms.</title>
        <authorList>
            <person name="Avci B."/>
            <person name="Hahnke R.L."/>
            <person name="Chafee M."/>
            <person name="Fischer T."/>
            <person name="Gruber-Vodicka H."/>
            <person name="Tegetmeyer H.E."/>
            <person name="Harder J."/>
            <person name="Fuchs B.M."/>
            <person name="Amann R.I."/>
            <person name="Teeling H."/>
        </authorList>
    </citation>
    <scope>NUCLEOTIDE SEQUENCE [LARGE SCALE GENOMIC DNA]</scope>
    <source>
        <strain evidence="12 13">Hel1_31_D35</strain>
    </source>
</reference>
<evidence type="ECO:0000256" key="9">
    <source>
        <dbReference type="ARBA" id="ARBA00023304"/>
    </source>
</evidence>
<dbReference type="InterPro" id="IPR039371">
    <property type="entry name" value="LeuA_N_DRE-TIM"/>
</dbReference>
<evidence type="ECO:0000256" key="8">
    <source>
        <dbReference type="ARBA" id="ARBA00022723"/>
    </source>
</evidence>
<dbReference type="PANTHER" id="PTHR46911:SF1">
    <property type="entry name" value="2-ISOPROPYLMALATE SYNTHASE"/>
    <property type="match status" value="1"/>
</dbReference>
<dbReference type="PROSITE" id="PS00815">
    <property type="entry name" value="AIPM_HOMOCIT_SYNTH_1"/>
    <property type="match status" value="1"/>
</dbReference>
<dbReference type="SMART" id="SM00917">
    <property type="entry name" value="LeuA_dimer"/>
    <property type="match status" value="1"/>
</dbReference>
<comment type="pathway">
    <text evidence="2 10">Amino-acid biosynthesis; L-leucine biosynthesis; L-leucine from 3-methyl-2-oxobutanoate: step 1/4.</text>
</comment>
<dbReference type="InterPro" id="IPR054692">
    <property type="entry name" value="LeuA-like_post-cat"/>
</dbReference>
<sequence>MSTSEQQDNHSVAQQMAAAGSFDHRKYKAYPRLNLTDRTWPDQVISEAPIWCSVDLRDGNQALVKPMTVAQKVKMFALLVKLGFKQIEIGFPSAAQPEFDFARKLIEDNLIPDDVTIQVLTQAREHLIGKTFEALKGVKRAIVHVYNSTSTVQREQTFSMSQAQIAGIAVQGARWVQEYAARNPNTEWTFQYSPESFTGTEIDYAIEVCNQVIDVWQPIQGQPVIINLPATVEMSTPNVFADQIEYMCRALHQREQVIVCLHTHNDRGCGVAATELGLMAGADRVEGALLGNGERTGNMDLVTLAMNLYSQGVDPKLDFSDVQEMLRVCQECTDLPVHPRHPWVGELVYTAFSGSHQDAIRKSLQFHHDKGLAHWEVAYLPINPADLGRDYEAVVRINSQSGKGGVAHVLERDYGIELPKWMHQHVSNVVQKAAEQAGSEVRSKEIKALFDDHFVAVPAGWNLRGYDLSSQNQQTEATFRIEAAEPIELTGRGVGALEALADALGRHYGVAIKVSQFDEHALRQGTDSDAIASVCVSVDGVDSVAAAIHEDTTTANLQALLSAVGRAAKRVAGLQSVG</sequence>
<dbReference type="InterPro" id="IPR000891">
    <property type="entry name" value="PYR_CT"/>
</dbReference>
<feature type="domain" description="Pyruvate carboxyltransferase" evidence="11">
    <location>
        <begin position="49"/>
        <end position="323"/>
    </location>
</feature>
<dbReference type="PROSITE" id="PS50991">
    <property type="entry name" value="PYR_CT"/>
    <property type="match status" value="1"/>
</dbReference>
<evidence type="ECO:0000256" key="10">
    <source>
        <dbReference type="HAMAP-Rule" id="MF_00572"/>
    </source>
</evidence>
<comment type="cofactor">
    <cofactor evidence="10">
        <name>Mg(2+)</name>
        <dbReference type="ChEBI" id="CHEBI:18420"/>
    </cofactor>
</comment>
<dbReference type="Gene3D" id="3.30.160.270">
    <property type="match status" value="1"/>
</dbReference>
<feature type="binding site" evidence="10">
    <location>
        <position position="262"/>
    </location>
    <ligand>
        <name>Mg(2+)</name>
        <dbReference type="ChEBI" id="CHEBI:18420"/>
    </ligand>
</feature>
<evidence type="ECO:0000256" key="2">
    <source>
        <dbReference type="ARBA" id="ARBA00004689"/>
    </source>
</evidence>
<feature type="binding site" evidence="10">
    <location>
        <position position="58"/>
    </location>
    <ligand>
        <name>Mg(2+)</name>
        <dbReference type="ChEBI" id="CHEBI:18420"/>
    </ligand>
</feature>
<dbReference type="InterPro" id="IPR002034">
    <property type="entry name" value="AIPM/Hcit_synth_CS"/>
</dbReference>
<comment type="subunit">
    <text evidence="10">Homodimer.</text>
</comment>
<dbReference type="HAMAP" id="MF_00572">
    <property type="entry name" value="LeuA_type2"/>
    <property type="match status" value="1"/>
</dbReference>
<evidence type="ECO:0000256" key="3">
    <source>
        <dbReference type="ARBA" id="ARBA00009767"/>
    </source>
</evidence>
<dbReference type="EC" id="2.3.3.13" evidence="4 10"/>
<dbReference type="GO" id="GO:0009098">
    <property type="term" value="P:L-leucine biosynthetic process"/>
    <property type="evidence" value="ECO:0007669"/>
    <property type="project" value="UniProtKB-UniRule"/>
</dbReference>
<dbReference type="InterPro" id="IPR013785">
    <property type="entry name" value="Aldolase_TIM"/>
</dbReference>
<dbReference type="UniPathway" id="UPA00048">
    <property type="reaction ID" value="UER00070"/>
</dbReference>
<keyword evidence="10" id="KW-0460">Magnesium</keyword>
<dbReference type="PROSITE" id="PS00816">
    <property type="entry name" value="AIPM_HOMOCIT_SYNTH_2"/>
    <property type="match status" value="1"/>
</dbReference>
<dbReference type="KEGG" id="rfo:REIFOR_03318"/>
<dbReference type="AlphaFoldDB" id="A0A2K8KY27"/>
<dbReference type="NCBIfam" id="NF002991">
    <property type="entry name" value="PRK03739.1"/>
    <property type="match status" value="1"/>
</dbReference>
<proteinExistence type="inferred from homology"/>
<dbReference type="EMBL" id="CP011797">
    <property type="protein sequence ID" value="ATX78421.1"/>
    <property type="molecule type" value="Genomic_DNA"/>
</dbReference>
<feature type="binding site" evidence="10">
    <location>
        <position position="264"/>
    </location>
    <ligand>
        <name>Mg(2+)</name>
        <dbReference type="ChEBI" id="CHEBI:18420"/>
    </ligand>
</feature>
<name>A0A2K8KY27_9GAMM</name>
<evidence type="ECO:0000259" key="11">
    <source>
        <dbReference type="PROSITE" id="PS50991"/>
    </source>
</evidence>
<dbReference type="Pfam" id="PF22615">
    <property type="entry name" value="IPMS_D2"/>
    <property type="match status" value="1"/>
</dbReference>
<dbReference type="GO" id="GO:0003852">
    <property type="term" value="F:2-isopropylmalate synthase activity"/>
    <property type="evidence" value="ECO:0007669"/>
    <property type="project" value="UniProtKB-UniRule"/>
</dbReference>
<evidence type="ECO:0000313" key="12">
    <source>
        <dbReference type="EMBL" id="ATX78421.1"/>
    </source>
</evidence>
<keyword evidence="5 10" id="KW-0432">Leucine biosynthesis</keyword>
<dbReference type="InterPro" id="IPR036230">
    <property type="entry name" value="LeuA_allosteric_dom_sf"/>
</dbReference>
<dbReference type="Gene3D" id="3.20.20.70">
    <property type="entry name" value="Aldolase class I"/>
    <property type="match status" value="1"/>
</dbReference>
<protein>
    <recommendedName>
        <fullName evidence="4 10">2-isopropylmalate synthase</fullName>
        <ecNumber evidence="4 10">2.3.3.13</ecNumber>
    </recommendedName>
    <alternativeName>
        <fullName evidence="10">Alpha-IPM synthase</fullName>
    </alternativeName>
    <alternativeName>
        <fullName evidence="10">Alpha-isopropylmalate synthase</fullName>
    </alternativeName>
</protein>
<feature type="binding site" evidence="10">
    <location>
        <position position="298"/>
    </location>
    <ligand>
        <name>Mg(2+)</name>
        <dbReference type="ChEBI" id="CHEBI:18420"/>
    </ligand>
</feature>
<organism evidence="12 13">
    <name type="scientific">Reinekea forsetii</name>
    <dbReference type="NCBI Taxonomy" id="1336806"/>
    <lineage>
        <taxon>Bacteria</taxon>
        <taxon>Pseudomonadati</taxon>
        <taxon>Pseudomonadota</taxon>
        <taxon>Gammaproteobacteria</taxon>
        <taxon>Oceanospirillales</taxon>
        <taxon>Saccharospirillaceae</taxon>
        <taxon>Reinekea</taxon>
    </lineage>
</organism>